<keyword evidence="1" id="KW-0472">Membrane</keyword>
<dbReference type="Proteomes" id="UP000594195">
    <property type="component" value="Chromosome"/>
</dbReference>
<feature type="transmembrane region" description="Helical" evidence="1">
    <location>
        <begin position="319"/>
        <end position="342"/>
    </location>
</feature>
<feature type="transmembrane region" description="Helical" evidence="1">
    <location>
        <begin position="131"/>
        <end position="147"/>
    </location>
</feature>
<keyword evidence="1" id="KW-1133">Transmembrane helix</keyword>
<feature type="transmembrane region" description="Helical" evidence="1">
    <location>
        <begin position="86"/>
        <end position="104"/>
    </location>
</feature>
<dbReference type="RefSeq" id="WP_193810729.1">
    <property type="nucleotide sequence ID" value="NZ_CP040442.1"/>
</dbReference>
<feature type="transmembrane region" description="Helical" evidence="1">
    <location>
        <begin position="153"/>
        <end position="178"/>
    </location>
</feature>
<feature type="transmembrane region" description="Helical" evidence="1">
    <location>
        <begin position="26"/>
        <end position="44"/>
    </location>
</feature>
<feature type="transmembrane region" description="Helical" evidence="1">
    <location>
        <begin position="223"/>
        <end position="244"/>
    </location>
</feature>
<feature type="transmembrane region" description="Helical" evidence="1">
    <location>
        <begin position="190"/>
        <end position="211"/>
    </location>
</feature>
<feature type="transmembrane region" description="Helical" evidence="1">
    <location>
        <begin position="110"/>
        <end position="126"/>
    </location>
</feature>
<dbReference type="Pfam" id="PF14897">
    <property type="entry name" value="EpsG"/>
    <property type="match status" value="1"/>
</dbReference>
<feature type="transmembrane region" description="Helical" evidence="1">
    <location>
        <begin position="290"/>
        <end position="307"/>
    </location>
</feature>
<keyword evidence="3" id="KW-1185">Reference proteome</keyword>
<feature type="transmembrane region" description="Helical" evidence="1">
    <location>
        <begin position="265"/>
        <end position="284"/>
    </location>
</feature>
<organism evidence="2 3">
    <name type="scientific">Kaistella flava</name>
    <name type="common">ex Peng et al. 2021</name>
    <dbReference type="NCBI Taxonomy" id="2038776"/>
    <lineage>
        <taxon>Bacteria</taxon>
        <taxon>Pseudomonadati</taxon>
        <taxon>Bacteroidota</taxon>
        <taxon>Flavobacteriia</taxon>
        <taxon>Flavobacteriales</taxon>
        <taxon>Weeksellaceae</taxon>
        <taxon>Chryseobacterium group</taxon>
        <taxon>Kaistella</taxon>
    </lineage>
</organism>
<dbReference type="AlphaFoldDB" id="A0A7M2YAA1"/>
<sequence length="366" mass="43535">MFVVVVIILLFLLVFSSLLANFKLGRVIIFIVTLLLLYAVFLFIKYTPDKEYYTWWINFPEFSIDKEPTFQLVAAYIRAHKYGYQFLHVSFLSVYSFLFLLLISRFTKNVYVITLLYIPLIFIFYGTQLRYFLGYFAAILGFYYLFVSKRNILAILFFVFAVLSHYSLILFVPFFFLYKIKTKFFVRISYLSLAVFVGYTVLTTIIFNLFSGLRFLFYLKGDLVSSYAGGIFAFGTLLPIYILVHQYYNYRLKINPKLASDDRFNFLYKMSIIPMIYIGIAITVQVIGHRFIMTGMLFPILLFFYKFNEVKDLKKKLQFYSLFFILYILVFIHFNFSVGLVLGEWEMVQEMNKMLKSNEMIKYLIY</sequence>
<reference evidence="2 3" key="1">
    <citation type="submission" date="2019-05" db="EMBL/GenBank/DDBJ databases">
        <title>Chryseobacterium sp. isolated from King George Island, maritime Antarctica.</title>
        <authorList>
            <person name="Peng X."/>
        </authorList>
    </citation>
    <scope>NUCLEOTIDE SEQUENCE [LARGE SCALE GENOMIC DNA]</scope>
    <source>
        <strain evidence="2 3">7-3A</strain>
    </source>
</reference>
<protein>
    <submittedName>
        <fullName evidence="2">EpsG family protein</fullName>
    </submittedName>
</protein>
<evidence type="ECO:0000313" key="3">
    <source>
        <dbReference type="Proteomes" id="UP000594195"/>
    </source>
</evidence>
<dbReference type="InterPro" id="IPR049458">
    <property type="entry name" value="EpsG-like"/>
</dbReference>
<accession>A0A7M2YAA1</accession>
<name>A0A7M2YAA1_9FLAO</name>
<keyword evidence="1" id="KW-0812">Transmembrane</keyword>
<gene>
    <name evidence="2" type="ORF">Q73A0000_09365</name>
</gene>
<dbReference type="KEGG" id="kfa:Q73A0000_09365"/>
<dbReference type="EMBL" id="CP040442">
    <property type="protein sequence ID" value="QOW10565.1"/>
    <property type="molecule type" value="Genomic_DNA"/>
</dbReference>
<evidence type="ECO:0000256" key="1">
    <source>
        <dbReference type="SAM" id="Phobius"/>
    </source>
</evidence>
<evidence type="ECO:0000313" key="2">
    <source>
        <dbReference type="EMBL" id="QOW10565.1"/>
    </source>
</evidence>
<proteinExistence type="predicted"/>